<dbReference type="EMBL" id="CP034791">
    <property type="protein sequence ID" value="AZT91401.1"/>
    <property type="molecule type" value="Genomic_DNA"/>
</dbReference>
<evidence type="ECO:0000256" key="5">
    <source>
        <dbReference type="ARBA" id="ARBA00022989"/>
    </source>
</evidence>
<sequence length="297" mass="33888">MGLIEDLKKNKASYLMIAPYMLLFTIFTLIPVISSIFLSFTNYNMLQPPKWVGWANYIRLFLNDKIFLKVLRNTLIFAFLTGPLSYFMSFFLAWFISEFNPKLRAFLTLVFYSPSLAGNVFFIWSFIFSGDVYGLINGWAMKLGIINEPINWLQDPNYILWVIIIVQLWLSMGAGFLAFVAGFQNLDRELFEAGAIDGIRNRFQELWYITIPQMAPQLMFGAVMQIGASFGVSTVVMALGGLPTREYSADTVVTYLIDYGTVRFEMGYASAIAVILFIAMLLTNKVIASILRRYSFD</sequence>
<dbReference type="GO" id="GO:0055085">
    <property type="term" value="P:transmembrane transport"/>
    <property type="evidence" value="ECO:0007669"/>
    <property type="project" value="InterPro"/>
</dbReference>
<evidence type="ECO:0000256" key="4">
    <source>
        <dbReference type="ARBA" id="ARBA00022692"/>
    </source>
</evidence>
<protein>
    <submittedName>
        <fullName evidence="9">Sugar ABC transporter permease</fullName>
    </submittedName>
</protein>
<dbReference type="InterPro" id="IPR000515">
    <property type="entry name" value="MetI-like"/>
</dbReference>
<dbReference type="Pfam" id="PF00528">
    <property type="entry name" value="BPD_transp_1"/>
    <property type="match status" value="1"/>
</dbReference>
<keyword evidence="2 7" id="KW-0813">Transport</keyword>
<feature type="transmembrane region" description="Helical" evidence="7">
    <location>
        <begin position="262"/>
        <end position="283"/>
    </location>
</feature>
<feature type="transmembrane region" description="Helical" evidence="7">
    <location>
        <begin position="158"/>
        <end position="181"/>
    </location>
</feature>
<dbReference type="GO" id="GO:0005886">
    <property type="term" value="C:plasma membrane"/>
    <property type="evidence" value="ECO:0007669"/>
    <property type="project" value="UniProtKB-SubCell"/>
</dbReference>
<feature type="transmembrane region" description="Helical" evidence="7">
    <location>
        <begin position="75"/>
        <end position="96"/>
    </location>
</feature>
<keyword evidence="4 7" id="KW-0812">Transmembrane</keyword>
<dbReference type="RefSeq" id="WP_127352724.1">
    <property type="nucleotide sequence ID" value="NZ_CP034791.1"/>
</dbReference>
<keyword evidence="10" id="KW-1185">Reference proteome</keyword>
<keyword evidence="3" id="KW-1003">Cell membrane</keyword>
<dbReference type="KEGG" id="ccha:ELD05_12755"/>
<proteinExistence type="inferred from homology"/>
<evidence type="ECO:0000313" key="10">
    <source>
        <dbReference type="Proteomes" id="UP000282930"/>
    </source>
</evidence>
<keyword evidence="6 7" id="KW-0472">Membrane</keyword>
<evidence type="ECO:0000259" key="8">
    <source>
        <dbReference type="PROSITE" id="PS50928"/>
    </source>
</evidence>
<dbReference type="InterPro" id="IPR051393">
    <property type="entry name" value="ABC_transporter_permease"/>
</dbReference>
<evidence type="ECO:0000256" key="7">
    <source>
        <dbReference type="RuleBase" id="RU363032"/>
    </source>
</evidence>
<evidence type="ECO:0000256" key="2">
    <source>
        <dbReference type="ARBA" id="ARBA00022448"/>
    </source>
</evidence>
<accession>A0A3T0D8A5</accession>
<evidence type="ECO:0000313" key="9">
    <source>
        <dbReference type="EMBL" id="AZT91401.1"/>
    </source>
</evidence>
<name>A0A3T0D8A5_9FIRM</name>
<evidence type="ECO:0000256" key="6">
    <source>
        <dbReference type="ARBA" id="ARBA00023136"/>
    </source>
</evidence>
<feature type="transmembrane region" description="Helical" evidence="7">
    <location>
        <begin position="218"/>
        <end position="242"/>
    </location>
</feature>
<dbReference type="SUPFAM" id="SSF160964">
    <property type="entry name" value="MalF N-terminal region-like"/>
    <property type="match status" value="1"/>
</dbReference>
<dbReference type="Gene3D" id="1.10.3720.10">
    <property type="entry name" value="MetI-like"/>
    <property type="match status" value="1"/>
</dbReference>
<evidence type="ECO:0000256" key="3">
    <source>
        <dbReference type="ARBA" id="ARBA00022475"/>
    </source>
</evidence>
<feature type="transmembrane region" description="Helical" evidence="7">
    <location>
        <begin position="12"/>
        <end position="40"/>
    </location>
</feature>
<feature type="transmembrane region" description="Helical" evidence="7">
    <location>
        <begin position="103"/>
        <end position="127"/>
    </location>
</feature>
<dbReference type="PANTHER" id="PTHR30193:SF37">
    <property type="entry name" value="INNER MEMBRANE ABC TRANSPORTER PERMEASE PROTEIN YCJO"/>
    <property type="match status" value="1"/>
</dbReference>
<keyword evidence="5 7" id="KW-1133">Transmembrane helix</keyword>
<comment type="similarity">
    <text evidence="7">Belongs to the binding-protein-dependent transport system permease family.</text>
</comment>
<gene>
    <name evidence="9" type="ORF">ELD05_12755</name>
</gene>
<feature type="domain" description="ABC transmembrane type-1" evidence="8">
    <location>
        <begin position="71"/>
        <end position="287"/>
    </location>
</feature>
<comment type="subcellular location">
    <subcellularLocation>
        <location evidence="1 7">Cell membrane</location>
        <topology evidence="1 7">Multi-pass membrane protein</topology>
    </subcellularLocation>
</comment>
<dbReference type="InterPro" id="IPR035906">
    <property type="entry name" value="MetI-like_sf"/>
</dbReference>
<dbReference type="PROSITE" id="PS50928">
    <property type="entry name" value="ABC_TM1"/>
    <property type="match status" value="1"/>
</dbReference>
<dbReference type="PANTHER" id="PTHR30193">
    <property type="entry name" value="ABC TRANSPORTER PERMEASE PROTEIN"/>
    <property type="match status" value="1"/>
</dbReference>
<dbReference type="AlphaFoldDB" id="A0A3T0D8A5"/>
<reference evidence="9 10" key="1">
    <citation type="submission" date="2018-12" db="EMBL/GenBank/DDBJ databases">
        <title>Genome sequence from the cellulolytic species, Caldicellulosiruptor changbaiensis.</title>
        <authorList>
            <person name="Blumer-Schuette S.E."/>
            <person name="Mendoza C."/>
        </authorList>
    </citation>
    <scope>NUCLEOTIDE SEQUENCE [LARGE SCALE GENOMIC DNA]</scope>
    <source>
        <strain evidence="9 10">CBS-Z</strain>
    </source>
</reference>
<evidence type="ECO:0000256" key="1">
    <source>
        <dbReference type="ARBA" id="ARBA00004651"/>
    </source>
</evidence>
<dbReference type="Proteomes" id="UP000282930">
    <property type="component" value="Chromosome"/>
</dbReference>
<dbReference type="SUPFAM" id="SSF161098">
    <property type="entry name" value="MetI-like"/>
    <property type="match status" value="1"/>
</dbReference>
<dbReference type="CDD" id="cd06261">
    <property type="entry name" value="TM_PBP2"/>
    <property type="match status" value="1"/>
</dbReference>
<organism evidence="9 10">
    <name type="scientific">Caldicellulosiruptor changbaiensis</name>
    <dbReference type="NCBI Taxonomy" id="1222016"/>
    <lineage>
        <taxon>Bacteria</taxon>
        <taxon>Bacillati</taxon>
        <taxon>Bacillota</taxon>
        <taxon>Bacillota incertae sedis</taxon>
        <taxon>Caldicellulosiruptorales</taxon>
        <taxon>Caldicellulosiruptoraceae</taxon>
        <taxon>Caldicellulosiruptor</taxon>
    </lineage>
</organism>